<dbReference type="InterPro" id="IPR043502">
    <property type="entry name" value="DNA/RNA_pol_sf"/>
</dbReference>
<dbReference type="CDD" id="cd01650">
    <property type="entry name" value="RT_nLTR_like"/>
    <property type="match status" value="1"/>
</dbReference>
<dbReference type="Proteomes" id="UP000694569">
    <property type="component" value="Unplaced"/>
</dbReference>
<dbReference type="InterPro" id="IPR000477">
    <property type="entry name" value="RT_dom"/>
</dbReference>
<evidence type="ECO:0000313" key="3">
    <source>
        <dbReference type="Proteomes" id="UP000694569"/>
    </source>
</evidence>
<dbReference type="GeneTree" id="ENSGT00940000165023"/>
<dbReference type="OrthoDB" id="9909359at2759"/>
<evidence type="ECO:0000259" key="1">
    <source>
        <dbReference type="PROSITE" id="PS50878"/>
    </source>
</evidence>
<dbReference type="SUPFAM" id="SSF56219">
    <property type="entry name" value="DNase I-like"/>
    <property type="match status" value="1"/>
</dbReference>
<reference evidence="2" key="1">
    <citation type="submission" date="2025-08" db="UniProtKB">
        <authorList>
            <consortium name="Ensembl"/>
        </authorList>
    </citation>
    <scope>IDENTIFICATION</scope>
</reference>
<feature type="domain" description="Reverse transcriptase" evidence="1">
    <location>
        <begin position="505"/>
        <end position="774"/>
    </location>
</feature>
<dbReference type="SUPFAM" id="SSF56672">
    <property type="entry name" value="DNA/RNA polymerases"/>
    <property type="match status" value="1"/>
</dbReference>
<dbReference type="PANTHER" id="PTHR31635">
    <property type="entry name" value="REVERSE TRANSCRIPTASE DOMAIN-CONTAINING PROTEIN-RELATED"/>
    <property type="match status" value="1"/>
</dbReference>
<sequence length="865" mass="99163">MFANKQLCIVSYNARGLNAPEKRSRLLRELYAHHTSIAFVQETHFRDRDGPTLRDKQFPVGYFGNYTKSKSRGVAILIARDVPFTQTGLITDPHGRFLFLKGTIAGTTYTFASVYISNTRQHKCIASILRQLDVFQERVLILAGDFNVSLDPRIDTSKGSSSIPPNILRHIKRSLHSYRLVDVWRAFHAGERDYSYFSGVHQSYSRLDLFFLPQHQLHMVTNTYIATQTWSDHAPVVMTLTSPLYRSREHTWHLNTSLLTDPMLRAEIDEALKQYFEINTTPEVSPHTIWEAHKATIRGLLIAKATAQKRDRKTKLTSLLDEIRTLETSHKTDQSALLYQQLLDSRKRLNGLLQADIRFMAVKSRAFFALQENKPGRLLARLLRKRQEQSYVSHVKLRANTLTTRPDEILQEFVRYYTDLYNGRDETQTPDLLPRIADYLRDNVARRLSKAQAASLEDPILQEELAATLKHIKNNKCPGPDGFSAEYYKTFAKTLSSPMLTIFNATREGSKFSHHTLAATITVIPKPDKDLTECKHFRPISLLNADVKNLARILADRLKKFLPLLIRADQVGFVPGREARDATTRVLNAIALPSGAGQGLLLLSMDAEKAFDRVGWPFLLQTLEAFSLHAHFLHWIRSLYDSPTARVRVNGALSASFPRQGCPLSPLLFALFLEPFLEAIRRDDRIQGIQGAKHTHKVSAYADDLLFLLPHPRTSMPHLLEHFKIFGELSGYKINNDKSNMLSLDMSTTDVSFARSHFPFQWCTSWLKYLGIWISHTQEGTYKHNYGQLLQDFRLNLSSWTHLPISWLGRVSVLKMNVMPRLLYTLQALPILLPRSFFKELDSIFLAFIWSKGRPRVKIHLLRRP</sequence>
<dbReference type="Pfam" id="PF03372">
    <property type="entry name" value="Exo_endo_phos"/>
    <property type="match status" value="1"/>
</dbReference>
<dbReference type="Gene3D" id="3.60.10.10">
    <property type="entry name" value="Endonuclease/exonuclease/phosphatase"/>
    <property type="match status" value="1"/>
</dbReference>
<keyword evidence="3" id="KW-1185">Reference proteome</keyword>
<dbReference type="InterPro" id="IPR005135">
    <property type="entry name" value="Endo/exonuclease/phosphatase"/>
</dbReference>
<name>A0A8C5Q236_9ANUR</name>
<protein>
    <recommendedName>
        <fullName evidence="1">Reverse transcriptase domain-containing protein</fullName>
    </recommendedName>
</protein>
<dbReference type="PROSITE" id="PS50878">
    <property type="entry name" value="RT_POL"/>
    <property type="match status" value="1"/>
</dbReference>
<organism evidence="2 3">
    <name type="scientific">Leptobrachium leishanense</name>
    <name type="common">Leishan spiny toad</name>
    <dbReference type="NCBI Taxonomy" id="445787"/>
    <lineage>
        <taxon>Eukaryota</taxon>
        <taxon>Metazoa</taxon>
        <taxon>Chordata</taxon>
        <taxon>Craniata</taxon>
        <taxon>Vertebrata</taxon>
        <taxon>Euteleostomi</taxon>
        <taxon>Amphibia</taxon>
        <taxon>Batrachia</taxon>
        <taxon>Anura</taxon>
        <taxon>Pelobatoidea</taxon>
        <taxon>Megophryidae</taxon>
        <taxon>Leptobrachium</taxon>
    </lineage>
</organism>
<dbReference type="CDD" id="cd09076">
    <property type="entry name" value="L1-EN"/>
    <property type="match status" value="1"/>
</dbReference>
<dbReference type="Pfam" id="PF00078">
    <property type="entry name" value="RVT_1"/>
    <property type="match status" value="1"/>
</dbReference>
<proteinExistence type="predicted"/>
<dbReference type="GO" id="GO:0003824">
    <property type="term" value="F:catalytic activity"/>
    <property type="evidence" value="ECO:0007669"/>
    <property type="project" value="InterPro"/>
</dbReference>
<dbReference type="AlphaFoldDB" id="A0A8C5Q236"/>
<dbReference type="PANTHER" id="PTHR31635:SF196">
    <property type="entry name" value="REVERSE TRANSCRIPTASE DOMAIN-CONTAINING PROTEIN-RELATED"/>
    <property type="match status" value="1"/>
</dbReference>
<accession>A0A8C5Q236</accession>
<evidence type="ECO:0000313" key="2">
    <source>
        <dbReference type="Ensembl" id="ENSLLEP00000030813.1"/>
    </source>
</evidence>
<reference evidence="2" key="2">
    <citation type="submission" date="2025-09" db="UniProtKB">
        <authorList>
            <consortium name="Ensembl"/>
        </authorList>
    </citation>
    <scope>IDENTIFICATION</scope>
</reference>
<dbReference type="InterPro" id="IPR036691">
    <property type="entry name" value="Endo/exonu/phosph_ase_sf"/>
</dbReference>
<dbReference type="Ensembl" id="ENSLLET00000031996.1">
    <property type="protein sequence ID" value="ENSLLEP00000030813.1"/>
    <property type="gene ID" value="ENSLLEG00000019509.1"/>
</dbReference>